<evidence type="ECO:0000256" key="7">
    <source>
        <dbReference type="ARBA" id="ARBA00044228"/>
    </source>
</evidence>
<evidence type="ECO:0000313" key="12">
    <source>
        <dbReference type="Proteomes" id="UP001309876"/>
    </source>
</evidence>
<evidence type="ECO:0000256" key="10">
    <source>
        <dbReference type="SAM" id="MobiDB-lite"/>
    </source>
</evidence>
<comment type="similarity">
    <text evidence="2 9">Belongs to the eIF-2B alpha/beta/delta subunits family.</text>
</comment>
<feature type="region of interest" description="Disordered" evidence="10">
    <location>
        <begin position="180"/>
        <end position="208"/>
    </location>
</feature>
<evidence type="ECO:0000256" key="4">
    <source>
        <dbReference type="ARBA" id="ARBA00022540"/>
    </source>
</evidence>
<dbReference type="SUPFAM" id="SSF100950">
    <property type="entry name" value="NagB/RpiA/CoA transferase-like"/>
    <property type="match status" value="1"/>
</dbReference>
<feature type="compositionally biased region" description="Low complexity" evidence="10">
    <location>
        <begin position="188"/>
        <end position="201"/>
    </location>
</feature>
<dbReference type="GO" id="GO:0005829">
    <property type="term" value="C:cytosol"/>
    <property type="evidence" value="ECO:0007669"/>
    <property type="project" value="UniProtKB-SubCell"/>
</dbReference>
<dbReference type="PANTHER" id="PTHR45859:SF1">
    <property type="entry name" value="TRANSLATION INITIATION FACTOR EIF-2B SUBUNIT BETA"/>
    <property type="match status" value="1"/>
</dbReference>
<dbReference type="EMBL" id="JAVRRJ010000007">
    <property type="protein sequence ID" value="KAK5082905.1"/>
    <property type="molecule type" value="Genomic_DNA"/>
</dbReference>
<protein>
    <recommendedName>
        <fullName evidence="6">Translation initiation factor eIF2B subunit beta</fullName>
    </recommendedName>
    <alternativeName>
        <fullName evidence="7">eIF2B GDP-GTP exchange factor subunit beta</fullName>
    </alternativeName>
</protein>
<dbReference type="InterPro" id="IPR051855">
    <property type="entry name" value="eIF2B_beta_subunit"/>
</dbReference>
<dbReference type="GO" id="GO:0005851">
    <property type="term" value="C:eukaryotic translation initiation factor 2B complex"/>
    <property type="evidence" value="ECO:0007669"/>
    <property type="project" value="TreeGrafter"/>
</dbReference>
<evidence type="ECO:0000256" key="8">
    <source>
        <dbReference type="ARBA" id="ARBA00046432"/>
    </source>
</evidence>
<evidence type="ECO:0000256" key="6">
    <source>
        <dbReference type="ARBA" id="ARBA00044122"/>
    </source>
</evidence>
<dbReference type="Proteomes" id="UP001309876">
    <property type="component" value="Unassembled WGS sequence"/>
</dbReference>
<feature type="region of interest" description="Disordered" evidence="10">
    <location>
        <begin position="103"/>
        <end position="167"/>
    </location>
</feature>
<dbReference type="InterPro" id="IPR037171">
    <property type="entry name" value="NagB/RpiA_transferase-like"/>
</dbReference>
<dbReference type="Gene3D" id="3.40.50.10470">
    <property type="entry name" value="Translation initiation factor eif-2b, domain 2"/>
    <property type="match status" value="1"/>
</dbReference>
<sequence>MAADLLLVPGLASFRASLPSWPVEKSIEHLISLFRRRQIRGPKPCALATAWLLRKVVSTTRATEPGKLILRVQDVGKKLVEAAPRELTVGNIVRRVLGAIREEEENREADTPLGSEPNSIPPTPAGELPTSFLPASAIAPARDDSPLGRPQNRPALLSQQTGGPERRPAVTSMFSIMAHPTMRGSAGGSSPIRSGSSTPSTVPQPPQNTDFRAEVLEAITEIVDELDQADEQVAGYALDHISSQETIFTYSTSPVVQRFLLKAASKRKFTLIQAESYPNSHKATHATVIGSKIPEGYEDLDTESFSKPLIAYGITVLLIPDSSIFALMSRANKVIISATGVLSNGSIVAAAGTKPLVTAARFHRVPVIVLAETYKLSPVVPYDPFDFVDYGDVQKVVPYQDREMQLGLQSVQNPVTDFVESEYVDMFVTNLGGVATGYMYRTIRDQYHDEDLEL</sequence>
<dbReference type="GO" id="GO:0003743">
    <property type="term" value="F:translation initiation factor activity"/>
    <property type="evidence" value="ECO:0007669"/>
    <property type="project" value="UniProtKB-KW"/>
</dbReference>
<evidence type="ECO:0000256" key="3">
    <source>
        <dbReference type="ARBA" id="ARBA00022490"/>
    </source>
</evidence>
<dbReference type="InterPro" id="IPR000649">
    <property type="entry name" value="IF-2B-related"/>
</dbReference>
<comment type="subcellular location">
    <subcellularLocation>
        <location evidence="1">Cytoplasm</location>
        <location evidence="1">Cytosol</location>
    </subcellularLocation>
</comment>
<keyword evidence="12" id="KW-1185">Reference proteome</keyword>
<dbReference type="Pfam" id="PF01008">
    <property type="entry name" value="IF-2B"/>
    <property type="match status" value="2"/>
</dbReference>
<keyword evidence="4" id="KW-0396">Initiation factor</keyword>
<evidence type="ECO:0000313" key="11">
    <source>
        <dbReference type="EMBL" id="KAK5082905.1"/>
    </source>
</evidence>
<dbReference type="GO" id="GO:0005085">
    <property type="term" value="F:guanyl-nucleotide exchange factor activity"/>
    <property type="evidence" value="ECO:0007669"/>
    <property type="project" value="TreeGrafter"/>
</dbReference>
<dbReference type="AlphaFoldDB" id="A0AAN7SVU3"/>
<dbReference type="PANTHER" id="PTHR45859">
    <property type="entry name" value="TRANSLATION INITIATION FACTOR EIF-2B SUBUNIT BETA"/>
    <property type="match status" value="1"/>
</dbReference>
<dbReference type="InterPro" id="IPR042529">
    <property type="entry name" value="IF_2B-like_C"/>
</dbReference>
<name>A0AAN7SVU3_9EURO</name>
<gene>
    <name evidence="11" type="primary">GCD7</name>
    <name evidence="11" type="ORF">LTR05_006786</name>
</gene>
<organism evidence="11 12">
    <name type="scientific">Lithohypha guttulata</name>
    <dbReference type="NCBI Taxonomy" id="1690604"/>
    <lineage>
        <taxon>Eukaryota</taxon>
        <taxon>Fungi</taxon>
        <taxon>Dikarya</taxon>
        <taxon>Ascomycota</taxon>
        <taxon>Pezizomycotina</taxon>
        <taxon>Eurotiomycetes</taxon>
        <taxon>Chaetothyriomycetidae</taxon>
        <taxon>Chaetothyriales</taxon>
        <taxon>Trichomeriaceae</taxon>
        <taxon>Lithohypha</taxon>
    </lineage>
</organism>
<comment type="subunit">
    <text evidence="8">Component of the translation initiation factor 2B (eIF2B) complex which is a heterodecamer of two sets of five different subunits: alpha, beta, gamma, delta and epsilon. Subunits alpha, beta and delta comprise a regulatory subcomplex and subunits epsilon and gamma comprise a catalytic subcomplex. Within the complex, the hexameric regulatory complex resides at the center, with the two heterodimeric catalytic subcomplexes bound on opposite sides.</text>
</comment>
<accession>A0AAN7SVU3</accession>
<keyword evidence="3" id="KW-0963">Cytoplasm</keyword>
<evidence type="ECO:0000256" key="9">
    <source>
        <dbReference type="RuleBase" id="RU003814"/>
    </source>
</evidence>
<evidence type="ECO:0000256" key="2">
    <source>
        <dbReference type="ARBA" id="ARBA00007251"/>
    </source>
</evidence>
<evidence type="ECO:0000256" key="1">
    <source>
        <dbReference type="ARBA" id="ARBA00004514"/>
    </source>
</evidence>
<keyword evidence="5" id="KW-0648">Protein biosynthesis</keyword>
<proteinExistence type="inferred from homology"/>
<comment type="caution">
    <text evidence="11">The sequence shown here is derived from an EMBL/GenBank/DDBJ whole genome shotgun (WGS) entry which is preliminary data.</text>
</comment>
<reference evidence="11 12" key="1">
    <citation type="submission" date="2023-08" db="EMBL/GenBank/DDBJ databases">
        <title>Black Yeasts Isolated from many extreme environments.</title>
        <authorList>
            <person name="Coleine C."/>
            <person name="Stajich J.E."/>
            <person name="Selbmann L."/>
        </authorList>
    </citation>
    <scope>NUCLEOTIDE SEQUENCE [LARGE SCALE GENOMIC DNA]</scope>
    <source>
        <strain evidence="11 12">CCFEE 5910</strain>
    </source>
</reference>
<evidence type="ECO:0000256" key="5">
    <source>
        <dbReference type="ARBA" id="ARBA00022917"/>
    </source>
</evidence>